<name>D0BKE7_9LACT</name>
<dbReference type="GO" id="GO:0005524">
    <property type="term" value="F:ATP binding"/>
    <property type="evidence" value="ECO:0007669"/>
    <property type="project" value="UniProtKB-KW"/>
</dbReference>
<dbReference type="GO" id="GO:0016887">
    <property type="term" value="F:ATP hydrolysis activity"/>
    <property type="evidence" value="ECO:0007669"/>
    <property type="project" value="InterPro"/>
</dbReference>
<dbReference type="OrthoDB" id="501320at2"/>
<evidence type="ECO:0000256" key="7">
    <source>
        <dbReference type="ARBA" id="ARBA00022927"/>
    </source>
</evidence>
<dbReference type="Gene3D" id="3.40.50.300">
    <property type="entry name" value="P-loop containing nucleotide triphosphate hydrolases"/>
    <property type="match status" value="2"/>
</dbReference>
<dbReference type="PROSITE" id="PS50893">
    <property type="entry name" value="ABC_TRANSPORTER_2"/>
    <property type="match status" value="2"/>
</dbReference>
<evidence type="ECO:0000313" key="10">
    <source>
        <dbReference type="Proteomes" id="UP000002939"/>
    </source>
</evidence>
<dbReference type="GO" id="GO:0005886">
    <property type="term" value="C:plasma membrane"/>
    <property type="evidence" value="ECO:0007669"/>
    <property type="project" value="UniProtKB-SubCell"/>
</dbReference>
<keyword evidence="10" id="KW-1185">Reference proteome</keyword>
<feature type="domain" description="ABC transporter" evidence="8">
    <location>
        <begin position="6"/>
        <end position="243"/>
    </location>
</feature>
<keyword evidence="4" id="KW-0547">Nucleotide-binding</keyword>
<dbReference type="Pfam" id="PF00005">
    <property type="entry name" value="ABC_tran"/>
    <property type="match status" value="2"/>
</dbReference>
<evidence type="ECO:0000256" key="3">
    <source>
        <dbReference type="ARBA" id="ARBA00022448"/>
    </source>
</evidence>
<evidence type="ECO:0000256" key="4">
    <source>
        <dbReference type="ARBA" id="ARBA00022741"/>
    </source>
</evidence>
<dbReference type="PANTHER" id="PTHR43776:SF7">
    <property type="entry name" value="D,D-DIPEPTIDE TRANSPORT ATP-BINDING PROTEIN DDPF-RELATED"/>
    <property type="match status" value="1"/>
</dbReference>
<dbReference type="AlphaFoldDB" id="D0BKE7"/>
<dbReference type="PANTHER" id="PTHR43776">
    <property type="entry name" value="TRANSPORT ATP-BINDING PROTEIN"/>
    <property type="match status" value="1"/>
</dbReference>
<dbReference type="eggNOG" id="COG4172">
    <property type="taxonomic scope" value="Bacteria"/>
</dbReference>
<sequence length="474" mass="54494">MGKIIIDVKQLNAAYGQEVVLKDLDFSIKEGEVIGIIGESGIGKSTFLECLLGNIHQKVMMNATKMKFLEENWLTLSIKKRRDYLRQDIGIIFQNGQHSLDPLFKIGKQLEELMVEPNHQTMIAVLKMVQLEEKVLQLYPHELSGGMLQRVMIAMAFINQPKLIIADEPFSALDAPLQKEMMQLIVNLAKQYDTATIMVTHQRELAYQFCTKVLTLEEGYFVEKEEKVEEKISIVRDRGDQKEVFFQLKNVTNHYKDEDVILQNLTLDIPKYEVTGIIGHSGAGKTTLAKILSGFIPYEGSIKIEEKELREVLTHEKQSYYRRVQYLFQNSLLSFNPNQTIVKSLEEPLRFMQKIKNKTERIQKIQELFTSLELEFDWLEKYPYQLSGGQCQRCAIARAILAQPECLICDEITSSLDDANQEKVIQVLQKVQEETNMTIVLISHNQTLIEAICSNVIVLKEGQLMETIDLIEKK</sequence>
<dbReference type="RefSeq" id="WP_006702706.1">
    <property type="nucleotide sequence ID" value="NZ_KI391971.1"/>
</dbReference>
<protein>
    <recommendedName>
        <fullName evidence="8">ABC transporter domain-containing protein</fullName>
    </recommendedName>
</protein>
<organism evidence="9 10">
    <name type="scientific">Granulicatella elegans ATCC 700633</name>
    <dbReference type="NCBI Taxonomy" id="626369"/>
    <lineage>
        <taxon>Bacteria</taxon>
        <taxon>Bacillati</taxon>
        <taxon>Bacillota</taxon>
        <taxon>Bacilli</taxon>
        <taxon>Lactobacillales</taxon>
        <taxon>Carnobacteriaceae</taxon>
        <taxon>Granulicatella</taxon>
    </lineage>
</organism>
<dbReference type="InterPro" id="IPR003439">
    <property type="entry name" value="ABC_transporter-like_ATP-bd"/>
</dbReference>
<dbReference type="InterPro" id="IPR050319">
    <property type="entry name" value="ABC_transp_ATP-bind"/>
</dbReference>
<proteinExistence type="inferred from homology"/>
<keyword evidence="6" id="KW-0571">Peptide transport</keyword>
<evidence type="ECO:0000256" key="6">
    <source>
        <dbReference type="ARBA" id="ARBA00022856"/>
    </source>
</evidence>
<comment type="similarity">
    <text evidence="2">Belongs to the ABC transporter superfamily.</text>
</comment>
<comment type="subcellular location">
    <subcellularLocation>
        <location evidence="1">Cell membrane</location>
        <topology evidence="1">Peripheral membrane protein</topology>
    </subcellularLocation>
</comment>
<dbReference type="GO" id="GO:0055085">
    <property type="term" value="P:transmembrane transport"/>
    <property type="evidence" value="ECO:0007669"/>
    <property type="project" value="UniProtKB-ARBA"/>
</dbReference>
<dbReference type="PROSITE" id="PS00211">
    <property type="entry name" value="ABC_TRANSPORTER_1"/>
    <property type="match status" value="1"/>
</dbReference>
<accession>D0BKE7</accession>
<dbReference type="STRING" id="626369.HMPREF0446_00432"/>
<dbReference type="SUPFAM" id="SSF52540">
    <property type="entry name" value="P-loop containing nucleoside triphosphate hydrolases"/>
    <property type="match status" value="2"/>
</dbReference>
<reference evidence="9" key="1">
    <citation type="submission" date="2009-09" db="EMBL/GenBank/DDBJ databases">
        <authorList>
            <consortium name="The Broad Institute Genome Sequencing Platform"/>
            <person name="Ward D."/>
            <person name="Feldgarden M."/>
            <person name="Earl A."/>
            <person name="Young S.K."/>
            <person name="Zeng Q."/>
            <person name="Koehrsen M."/>
            <person name="Alvarado L."/>
            <person name="Berlin A."/>
            <person name="Bochicchio J."/>
            <person name="Borenstein D."/>
            <person name="Chapman S.B."/>
            <person name="Chen Z."/>
            <person name="Engels R."/>
            <person name="Freedman E."/>
            <person name="Gellesch M."/>
            <person name="Goldberg J."/>
            <person name="Griggs A."/>
            <person name="Gujja S."/>
            <person name="Heilman E."/>
            <person name="Heiman D."/>
            <person name="Hepburn T."/>
            <person name="Howarth C."/>
            <person name="Jen D."/>
            <person name="Larson L."/>
            <person name="Lewis B."/>
            <person name="Mehta T."/>
            <person name="Park D."/>
            <person name="Pearson M."/>
            <person name="Roberts A."/>
            <person name="Saif S."/>
            <person name="Shea T."/>
            <person name="Shenoy N."/>
            <person name="Sisk P."/>
            <person name="Stolte C."/>
            <person name="Sykes S."/>
            <person name="Thomson T."/>
            <person name="Walk T."/>
            <person name="White J."/>
            <person name="Yandava C."/>
            <person name="Sibley C.D."/>
            <person name="Field T.R."/>
            <person name="Grinwis M."/>
            <person name="Eshaghurshan C.S."/>
            <person name="Surette M.G."/>
            <person name="Haas B."/>
            <person name="Nusbaum C."/>
            <person name="Birren B."/>
        </authorList>
    </citation>
    <scope>NUCLEOTIDE SEQUENCE [LARGE SCALE GENOMIC DNA]</scope>
    <source>
        <strain evidence="9">ATCC 700633</strain>
    </source>
</reference>
<evidence type="ECO:0000256" key="2">
    <source>
        <dbReference type="ARBA" id="ARBA00005417"/>
    </source>
</evidence>
<dbReference type="SMART" id="SM00382">
    <property type="entry name" value="AAA"/>
    <property type="match status" value="2"/>
</dbReference>
<comment type="caution">
    <text evidence="9">The sequence shown here is derived from an EMBL/GenBank/DDBJ whole genome shotgun (WGS) entry which is preliminary data.</text>
</comment>
<keyword evidence="3" id="KW-0813">Transport</keyword>
<keyword evidence="7" id="KW-0653">Protein transport</keyword>
<evidence type="ECO:0000256" key="5">
    <source>
        <dbReference type="ARBA" id="ARBA00022840"/>
    </source>
</evidence>
<dbReference type="InterPro" id="IPR017871">
    <property type="entry name" value="ABC_transporter-like_CS"/>
</dbReference>
<dbReference type="GO" id="GO:0015833">
    <property type="term" value="P:peptide transport"/>
    <property type="evidence" value="ECO:0007669"/>
    <property type="project" value="UniProtKB-KW"/>
</dbReference>
<dbReference type="GO" id="GO:0015031">
    <property type="term" value="P:protein transport"/>
    <property type="evidence" value="ECO:0007669"/>
    <property type="project" value="UniProtKB-KW"/>
</dbReference>
<dbReference type="EMBL" id="ACRF02000013">
    <property type="protein sequence ID" value="EEW93550.1"/>
    <property type="molecule type" value="Genomic_DNA"/>
</dbReference>
<dbReference type="Proteomes" id="UP000002939">
    <property type="component" value="Unassembled WGS sequence"/>
</dbReference>
<keyword evidence="5" id="KW-0067">ATP-binding</keyword>
<gene>
    <name evidence="9" type="ORF">HMPREF0446_00432</name>
</gene>
<dbReference type="CDD" id="cd03257">
    <property type="entry name" value="ABC_NikE_OppD_transporters"/>
    <property type="match status" value="1"/>
</dbReference>
<evidence type="ECO:0000313" key="9">
    <source>
        <dbReference type="EMBL" id="EEW93550.1"/>
    </source>
</evidence>
<feature type="domain" description="ABC transporter" evidence="8">
    <location>
        <begin position="246"/>
        <end position="471"/>
    </location>
</feature>
<evidence type="ECO:0000256" key="1">
    <source>
        <dbReference type="ARBA" id="ARBA00004202"/>
    </source>
</evidence>
<dbReference type="InterPro" id="IPR003593">
    <property type="entry name" value="AAA+_ATPase"/>
</dbReference>
<evidence type="ECO:0000259" key="8">
    <source>
        <dbReference type="PROSITE" id="PS50893"/>
    </source>
</evidence>
<reference evidence="9" key="2">
    <citation type="submission" date="2011-10" db="EMBL/GenBank/DDBJ databases">
        <title>The Genome Sequence of Granulicatella elegans ATCC 700633.</title>
        <authorList>
            <consortium name="The Broad Institute Genome Sequencing Platform"/>
            <consortium name="The Broad Institute Genome Sequencing Center for Infectious Disease"/>
            <person name="Earl A."/>
            <person name="Ward D."/>
            <person name="Feldgarden M."/>
            <person name="Gevers D."/>
            <person name="Sibley C.D."/>
            <person name="Field T.R."/>
            <person name="Grinwis M."/>
            <person name="Eshaghurshan C.S."/>
            <person name="Surette M.G."/>
            <person name="Young S.K."/>
            <person name="Zeng Q."/>
            <person name="Gargeya S."/>
            <person name="Fitzgerald M."/>
            <person name="Haas B."/>
            <person name="Abouelleil A."/>
            <person name="Alvarado L."/>
            <person name="Arachchi H.M."/>
            <person name="Berlin A."/>
            <person name="Brown A."/>
            <person name="Chapman S.B."/>
            <person name="Chen Z."/>
            <person name="Dunbar C."/>
            <person name="Freedman E."/>
            <person name="Gearin G."/>
            <person name="Goldberg J."/>
            <person name="Griggs A."/>
            <person name="Gujja S."/>
            <person name="Heiman D."/>
            <person name="Howarth C."/>
            <person name="Larson L."/>
            <person name="Lui A."/>
            <person name="MacDonald P.J.P."/>
            <person name="Montmayeur A."/>
            <person name="Murphy C."/>
            <person name="Neiman D."/>
            <person name="Pearson M."/>
            <person name="Priest M."/>
            <person name="Roberts A."/>
            <person name="Saif S."/>
            <person name="Shea T."/>
            <person name="Shenoy N."/>
            <person name="Sisk P."/>
            <person name="Stolte C."/>
            <person name="Sykes S."/>
            <person name="Wortman J."/>
            <person name="Nusbaum C."/>
            <person name="Birren B."/>
        </authorList>
    </citation>
    <scope>NUCLEOTIDE SEQUENCE [LARGE SCALE GENOMIC DNA]</scope>
    <source>
        <strain evidence="9">ATCC 700633</strain>
    </source>
</reference>
<dbReference type="HOGENOM" id="CLU_000604_86_0_9"/>
<dbReference type="InterPro" id="IPR027417">
    <property type="entry name" value="P-loop_NTPase"/>
</dbReference>